<sequence length="64" mass="7118">MEIKKGNKVIITGKNICFVAGILSLVAGIYWLVRALFYDDTNLIAMLSSMCIALYLITYAGRRS</sequence>
<dbReference type="AlphaFoldDB" id="A0A1B1S733"/>
<evidence type="ECO:0000313" key="2">
    <source>
        <dbReference type="EMBL" id="ANU62612.1"/>
    </source>
</evidence>
<proteinExistence type="predicted"/>
<keyword evidence="1" id="KW-0472">Membrane</keyword>
<evidence type="ECO:0000313" key="3">
    <source>
        <dbReference type="Proteomes" id="UP000186351"/>
    </source>
</evidence>
<name>A0A1B1S733_9BACT</name>
<dbReference type="EMBL" id="CP015402">
    <property type="protein sequence ID" value="ANU62612.1"/>
    <property type="molecule type" value="Genomic_DNA"/>
</dbReference>
<dbReference type="GeneID" id="65535597"/>
<reference evidence="3" key="1">
    <citation type="submission" date="2016-04" db="EMBL/GenBank/DDBJ databases">
        <title>Complete Genome Sequences of Twelve Strains of a Stable Defined Moderately Diverse Mouse Microbiota 2 (sDMDMm2).</title>
        <authorList>
            <person name="Uchimura Y."/>
            <person name="Wyss M."/>
            <person name="Brugiroux S."/>
            <person name="Limenitakis J.P."/>
            <person name="Stecher B."/>
            <person name="McCoy K.D."/>
            <person name="Macpherson A.J."/>
        </authorList>
    </citation>
    <scope>NUCLEOTIDE SEQUENCE [LARGE SCALE GENOMIC DNA]</scope>
    <source>
        <strain evidence="3">YL27</strain>
    </source>
</reference>
<evidence type="ECO:0000256" key="1">
    <source>
        <dbReference type="SAM" id="Phobius"/>
    </source>
</evidence>
<dbReference type="RefSeq" id="WP_068959997.1">
    <property type="nucleotide sequence ID" value="NZ_CAJTAP010000041.1"/>
</dbReference>
<dbReference type="KEGG" id="pary:A4V02_01930"/>
<keyword evidence="1" id="KW-1133">Transmembrane helix</keyword>
<feature type="transmembrane region" description="Helical" evidence="1">
    <location>
        <begin position="16"/>
        <end position="37"/>
    </location>
</feature>
<organism evidence="2 3">
    <name type="scientific">Muribaculum intestinale</name>
    <dbReference type="NCBI Taxonomy" id="1796646"/>
    <lineage>
        <taxon>Bacteria</taxon>
        <taxon>Pseudomonadati</taxon>
        <taxon>Bacteroidota</taxon>
        <taxon>Bacteroidia</taxon>
        <taxon>Bacteroidales</taxon>
        <taxon>Muribaculaceae</taxon>
        <taxon>Muribaculum</taxon>
    </lineage>
</organism>
<keyword evidence="1" id="KW-0812">Transmembrane</keyword>
<keyword evidence="3" id="KW-1185">Reference proteome</keyword>
<accession>A0A1Z2XEP7</accession>
<dbReference type="STRING" id="1796646.A4V02_01930"/>
<gene>
    <name evidence="2" type="ORF">A4V02_01930</name>
</gene>
<accession>A0A1B1S733</accession>
<protein>
    <submittedName>
        <fullName evidence="2">Uncharacterized protein</fullName>
    </submittedName>
</protein>
<dbReference type="Proteomes" id="UP000186351">
    <property type="component" value="Chromosome"/>
</dbReference>
<feature type="transmembrane region" description="Helical" evidence="1">
    <location>
        <begin position="43"/>
        <end position="61"/>
    </location>
</feature>